<reference evidence="3 4" key="1">
    <citation type="submission" date="2017-08" db="EMBL/GenBank/DDBJ databases">
        <title>Substantial Increase in Enzyme Production by Combined Drug-Resistance Mutations in Paenibacillus agaridevorans.</title>
        <authorList>
            <person name="Tanaka Y."/>
            <person name="Funane K."/>
            <person name="Hosaka T."/>
            <person name="Shiwa Y."/>
            <person name="Fujita N."/>
            <person name="Miyazaki T."/>
            <person name="Yoshikawa H."/>
            <person name="Murakami K."/>
            <person name="Kasahara K."/>
            <person name="Inaoka T."/>
            <person name="Hiraga Y."/>
            <person name="Ochi K."/>
        </authorList>
    </citation>
    <scope>NUCLEOTIDE SEQUENCE [LARGE SCALE GENOMIC DNA]</scope>
    <source>
        <strain evidence="3 4">T-3040</strain>
    </source>
</reference>
<dbReference type="InterPro" id="IPR036291">
    <property type="entry name" value="NAD(P)-bd_dom_sf"/>
</dbReference>
<gene>
    <name evidence="3" type="ORF">PAT3040_06343</name>
</gene>
<dbReference type="GO" id="GO:0006567">
    <property type="term" value="P:L-threonine catabolic process"/>
    <property type="evidence" value="ECO:0007669"/>
    <property type="project" value="TreeGrafter"/>
</dbReference>
<dbReference type="EMBL" id="BDQX01000403">
    <property type="protein sequence ID" value="GBG11520.1"/>
    <property type="molecule type" value="Genomic_DNA"/>
</dbReference>
<evidence type="ECO:0000256" key="1">
    <source>
        <dbReference type="ARBA" id="ARBA00007637"/>
    </source>
</evidence>
<dbReference type="InterPro" id="IPR051225">
    <property type="entry name" value="NAD(P)_epim/dehydratase"/>
</dbReference>
<dbReference type="Pfam" id="PF01370">
    <property type="entry name" value="Epimerase"/>
    <property type="match status" value="1"/>
</dbReference>
<sequence length="326" mass="35331">MKRILLTGALGQIGSELAVRLRELYGSDAVLTTDVREDRSEAAQGGPFQLLDVTDGRAFYEAARVHRADTIIHLAALLSATAEAKPLFAWQLNMGGLLNALETARELGCQLFVPSSIAAFGPDAPRQGTPQDAPLRPGTMYGISKAAGEQLSDYYYRKYAVDVRGLRFPGLISHAAPPGGGTTDYAVEMYVQAVKNGSYTSYIGKGTFLDMMYMPDAIASVALLMEADASRLKRRSAYNITAMSIDPEAIAASIRRQLPGFELRYHIDPLRQAIADGWPDAIDASAACEEWGFRPAYDLDRTTDEMLTTLSRKLLSSGGGSILLPQ</sequence>
<comment type="caution">
    <text evidence="3">The sequence shown here is derived from an EMBL/GenBank/DDBJ whole genome shotgun (WGS) entry which is preliminary data.</text>
</comment>
<evidence type="ECO:0000259" key="2">
    <source>
        <dbReference type="Pfam" id="PF01370"/>
    </source>
</evidence>
<keyword evidence="4" id="KW-1185">Reference proteome</keyword>
<dbReference type="InterPro" id="IPR001509">
    <property type="entry name" value="Epimerase_deHydtase"/>
</dbReference>
<dbReference type="Proteomes" id="UP000245202">
    <property type="component" value="Unassembled WGS sequence"/>
</dbReference>
<dbReference type="AlphaFoldDB" id="A0A2R5EXW5"/>
<dbReference type="GO" id="GO:0008743">
    <property type="term" value="F:L-threonine 3-dehydrogenase activity"/>
    <property type="evidence" value="ECO:0007669"/>
    <property type="project" value="TreeGrafter"/>
</dbReference>
<dbReference type="PANTHER" id="PTHR42687">
    <property type="entry name" value="L-THREONINE 3-DEHYDROGENASE"/>
    <property type="match status" value="1"/>
</dbReference>
<name>A0A2R5EXW5_9BACL</name>
<organism evidence="3 4">
    <name type="scientific">Paenibacillus agaridevorans</name>
    <dbReference type="NCBI Taxonomy" id="171404"/>
    <lineage>
        <taxon>Bacteria</taxon>
        <taxon>Bacillati</taxon>
        <taxon>Bacillota</taxon>
        <taxon>Bacilli</taxon>
        <taxon>Bacillales</taxon>
        <taxon>Paenibacillaceae</taxon>
        <taxon>Paenibacillus</taxon>
    </lineage>
</organism>
<protein>
    <submittedName>
        <fullName evidence="3">UDP-glucose 4-epimerase</fullName>
    </submittedName>
</protein>
<comment type="similarity">
    <text evidence="1">Belongs to the NAD(P)-dependent epimerase/dehydratase family.</text>
</comment>
<feature type="domain" description="NAD-dependent epimerase/dehydratase" evidence="2">
    <location>
        <begin position="4"/>
        <end position="240"/>
    </location>
</feature>
<accession>A0A2R5EXW5</accession>
<dbReference type="SUPFAM" id="SSF51735">
    <property type="entry name" value="NAD(P)-binding Rossmann-fold domains"/>
    <property type="match status" value="1"/>
</dbReference>
<dbReference type="RefSeq" id="WP_108995807.1">
    <property type="nucleotide sequence ID" value="NZ_BDQX01000403.1"/>
</dbReference>
<dbReference type="PANTHER" id="PTHR42687:SF1">
    <property type="entry name" value="L-THREONINE 3-DEHYDROGENASE, MITOCHONDRIAL"/>
    <property type="match status" value="1"/>
</dbReference>
<evidence type="ECO:0000313" key="4">
    <source>
        <dbReference type="Proteomes" id="UP000245202"/>
    </source>
</evidence>
<proteinExistence type="inferred from homology"/>
<evidence type="ECO:0000313" key="3">
    <source>
        <dbReference type="EMBL" id="GBG11520.1"/>
    </source>
</evidence>
<dbReference type="Gene3D" id="3.40.50.720">
    <property type="entry name" value="NAD(P)-binding Rossmann-like Domain"/>
    <property type="match status" value="1"/>
</dbReference>